<gene>
    <name evidence="2" type="ORF">CNQ36_24825</name>
</gene>
<dbReference type="Proteomes" id="UP000282170">
    <property type="component" value="Chromosome"/>
</dbReference>
<accession>A0A494USG1</accession>
<sequence>MRTVGVAGWGVVGVRVVRFSPPPPLPVPSPGLRPGPPPALNGPCPQTPDGLKESGGLDGAGGSGVGVPCQEFQREA</sequence>
<evidence type="ECO:0000256" key="1">
    <source>
        <dbReference type="SAM" id="MobiDB-lite"/>
    </source>
</evidence>
<feature type="region of interest" description="Disordered" evidence="1">
    <location>
        <begin position="20"/>
        <end position="76"/>
    </location>
</feature>
<protein>
    <submittedName>
        <fullName evidence="2">Uncharacterized protein</fullName>
    </submittedName>
</protein>
<dbReference type="AlphaFoldDB" id="A0A494USG1"/>
<proteinExistence type="predicted"/>
<organism evidence="2 3">
    <name type="scientific">Streptomyces fungicidicus</name>
    <dbReference type="NCBI Taxonomy" id="68203"/>
    <lineage>
        <taxon>Bacteria</taxon>
        <taxon>Bacillati</taxon>
        <taxon>Actinomycetota</taxon>
        <taxon>Actinomycetes</taxon>
        <taxon>Kitasatosporales</taxon>
        <taxon>Streptomycetaceae</taxon>
        <taxon>Streptomyces</taxon>
    </lineage>
</organism>
<reference evidence="2 3" key="1">
    <citation type="submission" date="2017-09" db="EMBL/GenBank/DDBJ databases">
        <authorList>
            <person name="Zhang H."/>
            <person name="Hu S."/>
            <person name="Xu J."/>
            <person name="He Z."/>
        </authorList>
    </citation>
    <scope>NUCLEOTIDE SEQUENCE [LARGE SCALE GENOMIC DNA]</scope>
    <source>
        <strain evidence="2 3">TXX3120</strain>
    </source>
</reference>
<dbReference type="KEGG" id="sfug:CNQ36_24825"/>
<name>A0A494USG1_9ACTN</name>
<keyword evidence="3" id="KW-1185">Reference proteome</keyword>
<feature type="compositionally biased region" description="Gly residues" evidence="1">
    <location>
        <begin position="56"/>
        <end position="65"/>
    </location>
</feature>
<dbReference type="EMBL" id="CP023407">
    <property type="protein sequence ID" value="AYL38342.1"/>
    <property type="molecule type" value="Genomic_DNA"/>
</dbReference>
<evidence type="ECO:0000313" key="3">
    <source>
        <dbReference type="Proteomes" id="UP000282170"/>
    </source>
</evidence>
<evidence type="ECO:0000313" key="2">
    <source>
        <dbReference type="EMBL" id="AYL38342.1"/>
    </source>
</evidence>
<feature type="compositionally biased region" description="Pro residues" evidence="1">
    <location>
        <begin position="20"/>
        <end position="40"/>
    </location>
</feature>